<name>A0A4Z1K6X5_9HELO</name>
<dbReference type="Proteomes" id="UP000297280">
    <property type="component" value="Unassembled WGS sequence"/>
</dbReference>
<reference evidence="2 3" key="1">
    <citation type="submission" date="2017-12" db="EMBL/GenBank/DDBJ databases">
        <title>Comparative genomics of Botrytis spp.</title>
        <authorList>
            <person name="Valero-Jimenez C.A."/>
            <person name="Tapia P."/>
            <person name="Veloso J."/>
            <person name="Silva-Moreno E."/>
            <person name="Staats M."/>
            <person name="Valdes J.H."/>
            <person name="Van Kan J.A.L."/>
        </authorList>
    </citation>
    <scope>NUCLEOTIDE SEQUENCE [LARGE SCALE GENOMIC DNA]</scope>
    <source>
        <strain evidence="2 3">MUCL3349</strain>
    </source>
</reference>
<gene>
    <name evidence="2" type="ORF">BPOR_1250g00010</name>
</gene>
<dbReference type="AlphaFoldDB" id="A0A4Z1K6X5"/>
<feature type="region of interest" description="Disordered" evidence="1">
    <location>
        <begin position="1"/>
        <end position="28"/>
    </location>
</feature>
<evidence type="ECO:0000313" key="3">
    <source>
        <dbReference type="Proteomes" id="UP000297280"/>
    </source>
</evidence>
<accession>A0A4Z1K6X5</accession>
<keyword evidence="3" id="KW-1185">Reference proteome</keyword>
<proteinExistence type="predicted"/>
<protein>
    <submittedName>
        <fullName evidence="2">Uncharacterized protein</fullName>
    </submittedName>
</protein>
<evidence type="ECO:0000256" key="1">
    <source>
        <dbReference type="SAM" id="MobiDB-lite"/>
    </source>
</evidence>
<sequence length="87" mass="10301">MNLDSFDWRKEEEEEEEKEENNRHYKRKREKAKGYLVEPTLVTFSIQGRKAETKNRGLRINANIGTTHDKNHIPGKGKECQRAILNF</sequence>
<comment type="caution">
    <text evidence="2">The sequence shown here is derived from an EMBL/GenBank/DDBJ whole genome shotgun (WGS) entry which is preliminary data.</text>
</comment>
<dbReference type="EMBL" id="PQXO01001243">
    <property type="protein sequence ID" value="TGO81246.1"/>
    <property type="molecule type" value="Genomic_DNA"/>
</dbReference>
<evidence type="ECO:0000313" key="2">
    <source>
        <dbReference type="EMBL" id="TGO81246.1"/>
    </source>
</evidence>
<organism evidence="2 3">
    <name type="scientific">Botrytis porri</name>
    <dbReference type="NCBI Taxonomy" id="87229"/>
    <lineage>
        <taxon>Eukaryota</taxon>
        <taxon>Fungi</taxon>
        <taxon>Dikarya</taxon>
        <taxon>Ascomycota</taxon>
        <taxon>Pezizomycotina</taxon>
        <taxon>Leotiomycetes</taxon>
        <taxon>Helotiales</taxon>
        <taxon>Sclerotiniaceae</taxon>
        <taxon>Botrytis</taxon>
    </lineage>
</organism>
<feature type="compositionally biased region" description="Basic and acidic residues" evidence="1">
    <location>
        <begin position="1"/>
        <end position="11"/>
    </location>
</feature>